<dbReference type="Pfam" id="PF07538">
    <property type="entry name" value="ChW"/>
    <property type="match status" value="1"/>
</dbReference>
<evidence type="ECO:0008006" key="4">
    <source>
        <dbReference type="Google" id="ProtNLM"/>
    </source>
</evidence>
<dbReference type="OrthoDB" id="7282413at2"/>
<reference evidence="2 3" key="1">
    <citation type="submission" date="2019-09" db="EMBL/GenBank/DDBJ databases">
        <title>Genome sequence of Rhodovastum atsumiense, a diverse member of the Acetobacteraceae family of non-sulfur purple photosynthetic bacteria.</title>
        <authorList>
            <person name="Meyer T."/>
            <person name="Kyndt J."/>
        </authorList>
    </citation>
    <scope>NUCLEOTIDE SEQUENCE [LARGE SCALE GENOMIC DNA]</scope>
    <source>
        <strain evidence="2 3">DSM 21279</strain>
    </source>
</reference>
<dbReference type="RefSeq" id="WP_150045394.1">
    <property type="nucleotide sequence ID" value="NZ_OW485601.1"/>
</dbReference>
<sequence length="326" mass="33547">MSEAESGTGRAARLVTELKVSGHLMTLDAGLYCIVQNPSQAADAASGLPGVRLSLPPGPLGRPDAIDIKTFRDDGWLRGAGDAALVRVTDGPAQLLVTVYQAQNADAAGAPRLQVVRLLETASRPQAAEAPAPAPTAAPAVVDVLAHVQAVGDVGGQLGAWIGEPGSKQWIEGFAIAPASGIAAQDIEYQAVLGRGWLSPWVEGGQFCGSRGMALPILGLRLRLRGAAAETHECFYTATFVDGTRVGPVAAGEACEAESLAPVEAFQIVIRPRTKVRAARPAAPPAPVAEAGAESGSRARGRVATPAKPRPIAKPVLKPGAGRRTR</sequence>
<organism evidence="2 3">
    <name type="scientific">Rhodovastum atsumiense</name>
    <dbReference type="NCBI Taxonomy" id="504468"/>
    <lineage>
        <taxon>Bacteria</taxon>
        <taxon>Pseudomonadati</taxon>
        <taxon>Pseudomonadota</taxon>
        <taxon>Alphaproteobacteria</taxon>
        <taxon>Acetobacterales</taxon>
        <taxon>Acetobacteraceae</taxon>
        <taxon>Rhodovastum</taxon>
    </lineage>
</organism>
<evidence type="ECO:0000256" key="1">
    <source>
        <dbReference type="SAM" id="MobiDB-lite"/>
    </source>
</evidence>
<keyword evidence="3" id="KW-1185">Reference proteome</keyword>
<evidence type="ECO:0000313" key="2">
    <source>
        <dbReference type="EMBL" id="KAA5608404.1"/>
    </source>
</evidence>
<dbReference type="AlphaFoldDB" id="A0A5M6IJG7"/>
<comment type="caution">
    <text evidence="2">The sequence shown here is derived from an EMBL/GenBank/DDBJ whole genome shotgun (WGS) entry which is preliminary data.</text>
</comment>
<accession>A0A5M6IJG7</accession>
<proteinExistence type="predicted"/>
<dbReference type="InterPro" id="IPR006637">
    <property type="entry name" value="ChW"/>
</dbReference>
<name>A0A5M6IJG7_9PROT</name>
<dbReference type="EMBL" id="VWPK01000084">
    <property type="protein sequence ID" value="KAA5608404.1"/>
    <property type="molecule type" value="Genomic_DNA"/>
</dbReference>
<protein>
    <recommendedName>
        <fullName evidence="4">Hydrophobic W protein</fullName>
    </recommendedName>
</protein>
<feature type="region of interest" description="Disordered" evidence="1">
    <location>
        <begin position="278"/>
        <end position="326"/>
    </location>
</feature>
<evidence type="ECO:0000313" key="3">
    <source>
        <dbReference type="Proteomes" id="UP000325255"/>
    </source>
</evidence>
<dbReference type="Proteomes" id="UP000325255">
    <property type="component" value="Unassembled WGS sequence"/>
</dbReference>
<gene>
    <name evidence="2" type="ORF">F1189_29170</name>
</gene>